<dbReference type="InterPro" id="IPR003795">
    <property type="entry name" value="DUF192"/>
</dbReference>
<dbReference type="PANTHER" id="PTHR37953:SF1">
    <property type="entry name" value="UPF0127 PROTEIN MJ1496"/>
    <property type="match status" value="1"/>
</dbReference>
<comment type="caution">
    <text evidence="2">The sequence shown here is derived from an EMBL/GenBank/DDBJ whole genome shotgun (WGS) entry which is preliminary data.</text>
</comment>
<reference evidence="2 3" key="1">
    <citation type="submission" date="2016-10" db="EMBL/GenBank/DDBJ databases">
        <title>Genome sequence of Planktotalea frisia SH6-1.</title>
        <authorList>
            <person name="Poehlein A."/>
            <person name="Bakenhus I."/>
            <person name="Voget S."/>
            <person name="Brinkhoff T."/>
            <person name="Simon M."/>
        </authorList>
    </citation>
    <scope>NUCLEOTIDE SEQUENCE [LARGE SCALE GENOMIC DNA]</scope>
    <source>
        <strain evidence="2 3">SH6-1</strain>
    </source>
</reference>
<gene>
    <name evidence="2" type="ORF">PFRI_16010</name>
</gene>
<evidence type="ECO:0008006" key="4">
    <source>
        <dbReference type="Google" id="ProtNLM"/>
    </source>
</evidence>
<dbReference type="PANTHER" id="PTHR37953">
    <property type="entry name" value="UPF0127 PROTEIN MJ1496"/>
    <property type="match status" value="1"/>
</dbReference>
<dbReference type="Proteomes" id="UP000184514">
    <property type="component" value="Unassembled WGS sequence"/>
</dbReference>
<organism evidence="2 3">
    <name type="scientific">Planktotalea frisia</name>
    <dbReference type="NCBI Taxonomy" id="696762"/>
    <lineage>
        <taxon>Bacteria</taxon>
        <taxon>Pseudomonadati</taxon>
        <taxon>Pseudomonadota</taxon>
        <taxon>Alphaproteobacteria</taxon>
        <taxon>Rhodobacterales</taxon>
        <taxon>Paracoccaceae</taxon>
        <taxon>Planktotalea</taxon>
    </lineage>
</organism>
<feature type="chain" id="PRO_5013041435" description="ACR" evidence="1">
    <location>
        <begin position="28"/>
        <end position="165"/>
    </location>
</feature>
<dbReference type="RefSeq" id="WP_072630185.1">
    <property type="nucleotide sequence ID" value="NZ_MLCB01000117.1"/>
</dbReference>
<dbReference type="Gene3D" id="2.60.120.1140">
    <property type="entry name" value="Protein of unknown function DUF192"/>
    <property type="match status" value="1"/>
</dbReference>
<dbReference type="EMBL" id="MLCB01000117">
    <property type="protein sequence ID" value="OJI94161.1"/>
    <property type="molecule type" value="Genomic_DNA"/>
</dbReference>
<name>A0A1L9NY38_9RHOB</name>
<evidence type="ECO:0000313" key="3">
    <source>
        <dbReference type="Proteomes" id="UP000184514"/>
    </source>
</evidence>
<proteinExistence type="predicted"/>
<protein>
    <recommendedName>
        <fullName evidence="4">ACR</fullName>
    </recommendedName>
</protein>
<dbReference type="OrthoDB" id="9808290at2"/>
<sequence length="165" mass="17522">MGSSSTLTQVLSAGSFAISVLSGAAFAEDTCAEDKVLIRGAFGEARFTIELADEPAERAQGLMNRESMAPSAGMLFVFEQPQPVAFWMKNTLIPLDMIFTDSSGRVARIHENAIPHDETPIPGGDGIYAVLEINGGLSKTYGFQVGDALQHPAFSDGLAVIPCKE</sequence>
<evidence type="ECO:0000313" key="2">
    <source>
        <dbReference type="EMBL" id="OJI94161.1"/>
    </source>
</evidence>
<dbReference type="AlphaFoldDB" id="A0A1L9NY38"/>
<feature type="signal peptide" evidence="1">
    <location>
        <begin position="1"/>
        <end position="27"/>
    </location>
</feature>
<dbReference type="InterPro" id="IPR038695">
    <property type="entry name" value="Saro_0823-like_sf"/>
</dbReference>
<dbReference type="Pfam" id="PF02643">
    <property type="entry name" value="DUF192"/>
    <property type="match status" value="1"/>
</dbReference>
<evidence type="ECO:0000256" key="1">
    <source>
        <dbReference type="SAM" id="SignalP"/>
    </source>
</evidence>
<keyword evidence="3" id="KW-1185">Reference proteome</keyword>
<keyword evidence="1" id="KW-0732">Signal</keyword>
<dbReference type="STRING" id="696762.PFRI_16010"/>
<accession>A0A1L9NY38</accession>